<dbReference type="EMBL" id="KN847700">
    <property type="protein sequence ID" value="KIV98394.1"/>
    <property type="molecule type" value="Genomic_DNA"/>
</dbReference>
<dbReference type="OrthoDB" id="3897734at2759"/>
<name>A0A0D1ZWI1_9PEZI</name>
<dbReference type="GeneID" id="27317750"/>
<evidence type="ECO:0000313" key="1">
    <source>
        <dbReference type="EMBL" id="KIV98394.1"/>
    </source>
</evidence>
<organism evidence="1 2">
    <name type="scientific">Verruconis gallopava</name>
    <dbReference type="NCBI Taxonomy" id="253628"/>
    <lineage>
        <taxon>Eukaryota</taxon>
        <taxon>Fungi</taxon>
        <taxon>Dikarya</taxon>
        <taxon>Ascomycota</taxon>
        <taxon>Pezizomycotina</taxon>
        <taxon>Dothideomycetes</taxon>
        <taxon>Pleosporomycetidae</taxon>
        <taxon>Venturiales</taxon>
        <taxon>Sympoventuriaceae</taxon>
        <taxon>Verruconis</taxon>
    </lineage>
</organism>
<keyword evidence="2" id="KW-1185">Reference proteome</keyword>
<dbReference type="AlphaFoldDB" id="A0A0D1ZWI1"/>
<dbReference type="RefSeq" id="XP_016208264.1">
    <property type="nucleotide sequence ID" value="XM_016363912.1"/>
</dbReference>
<dbReference type="Proteomes" id="UP000053259">
    <property type="component" value="Unassembled WGS sequence"/>
</dbReference>
<evidence type="ECO:0000313" key="2">
    <source>
        <dbReference type="Proteomes" id="UP000053259"/>
    </source>
</evidence>
<gene>
    <name evidence="1" type="ORF">PV09_09777</name>
</gene>
<protein>
    <submittedName>
        <fullName evidence="1">Uncharacterized protein</fullName>
    </submittedName>
</protein>
<proteinExistence type="predicted"/>
<dbReference type="HOGENOM" id="CLU_1533752_0_0_1"/>
<dbReference type="InParanoid" id="A0A0D1ZWI1"/>
<dbReference type="VEuPathDB" id="FungiDB:PV09_09777"/>
<reference evidence="1 2" key="1">
    <citation type="submission" date="2015-01" db="EMBL/GenBank/DDBJ databases">
        <title>The Genome Sequence of Ochroconis gallopava CBS43764.</title>
        <authorList>
            <consortium name="The Broad Institute Genomics Platform"/>
            <person name="Cuomo C."/>
            <person name="de Hoog S."/>
            <person name="Gorbushina A."/>
            <person name="Stielow B."/>
            <person name="Teixiera M."/>
            <person name="Abouelleil A."/>
            <person name="Chapman S.B."/>
            <person name="Priest M."/>
            <person name="Young S.K."/>
            <person name="Wortman J."/>
            <person name="Nusbaum C."/>
            <person name="Birren B."/>
        </authorList>
    </citation>
    <scope>NUCLEOTIDE SEQUENCE [LARGE SCALE GENOMIC DNA]</scope>
    <source>
        <strain evidence="1 2">CBS 43764</strain>
    </source>
</reference>
<accession>A0A0D1ZWI1</accession>
<sequence>MSDPWTTSTQLAENSLDSTLPSFSSLDLLEHLDPVEPVLDITSGTLSMPSDTTFDWSSSVDPTLLLLSEPDDFVIETPPGVDISSNKPASDEQSLREAILQLGYSLEARIAQIEDSLRLMDQRLTKVEDAKEAQDIEMQQRKEQIRTESKKLLDDIREYHNLMNLTAKQLVRSVK</sequence>